<dbReference type="InterPro" id="IPR020084">
    <property type="entry name" value="NUDIX_hydrolase_CS"/>
</dbReference>
<comment type="caution">
    <text evidence="4">The sequence shown here is derived from an EMBL/GenBank/DDBJ whole genome shotgun (WGS) entry which is preliminary data.</text>
</comment>
<evidence type="ECO:0000313" key="5">
    <source>
        <dbReference type="Proteomes" id="UP000245754"/>
    </source>
</evidence>
<name>A0A316EQ80_9BURK</name>
<proteinExistence type="inferred from homology"/>
<dbReference type="SUPFAM" id="SSF55811">
    <property type="entry name" value="Nudix"/>
    <property type="match status" value="1"/>
</dbReference>
<comment type="cofactor">
    <cofactor evidence="1">
        <name>Mg(2+)</name>
        <dbReference type="ChEBI" id="CHEBI:18420"/>
    </cofactor>
</comment>
<dbReference type="InterPro" id="IPR000086">
    <property type="entry name" value="NUDIX_hydrolase_dom"/>
</dbReference>
<protein>
    <submittedName>
        <fullName evidence="4">8-oxo-dGTP diphosphatase</fullName>
    </submittedName>
</protein>
<keyword evidence="5" id="KW-1185">Reference proteome</keyword>
<dbReference type="EMBL" id="QGGT01000003">
    <property type="protein sequence ID" value="PWK33990.1"/>
    <property type="molecule type" value="Genomic_DNA"/>
</dbReference>
<evidence type="ECO:0000256" key="3">
    <source>
        <dbReference type="RuleBase" id="RU003476"/>
    </source>
</evidence>
<organism evidence="4 5">
    <name type="scientific">Cupriavidus plantarum</name>
    <dbReference type="NCBI Taxonomy" id="942865"/>
    <lineage>
        <taxon>Bacteria</taxon>
        <taxon>Pseudomonadati</taxon>
        <taxon>Pseudomonadota</taxon>
        <taxon>Betaproteobacteria</taxon>
        <taxon>Burkholderiales</taxon>
        <taxon>Burkholderiaceae</taxon>
        <taxon>Cupriavidus</taxon>
    </lineage>
</organism>
<dbReference type="PROSITE" id="PS51462">
    <property type="entry name" value="NUDIX"/>
    <property type="match status" value="1"/>
</dbReference>
<dbReference type="AlphaFoldDB" id="A0A316EQ80"/>
<reference evidence="4 5" key="1">
    <citation type="submission" date="2018-05" db="EMBL/GenBank/DDBJ databases">
        <title>Genomic Encyclopedia of Type Strains, Phase IV (KMG-V): Genome sequencing to study the core and pangenomes of soil and plant-associated prokaryotes.</title>
        <authorList>
            <person name="Whitman W."/>
        </authorList>
    </citation>
    <scope>NUCLEOTIDE SEQUENCE [LARGE SCALE GENOMIC DNA]</scope>
    <source>
        <strain evidence="4 5">SLV-132</strain>
    </source>
</reference>
<evidence type="ECO:0000256" key="2">
    <source>
        <dbReference type="ARBA" id="ARBA00022801"/>
    </source>
</evidence>
<evidence type="ECO:0000256" key="1">
    <source>
        <dbReference type="ARBA" id="ARBA00001946"/>
    </source>
</evidence>
<keyword evidence="2 3" id="KW-0378">Hydrolase</keyword>
<dbReference type="PANTHER" id="PTHR43046:SF16">
    <property type="entry name" value="ADP-RIBOSE PYROPHOSPHATASE YJHB-RELATED"/>
    <property type="match status" value="1"/>
</dbReference>
<dbReference type="PROSITE" id="PS00893">
    <property type="entry name" value="NUDIX_BOX"/>
    <property type="match status" value="1"/>
</dbReference>
<sequence>MGKAAASLVRDQKPALNLRPKIRATVICIRGKSVLLVSKDGTRWALPGGRPDPDESIEDTAERELLEETGLKTKKLAFHSEFLGATTVHHVFTATVAKSAEPRPCNEIKACRWVDTGALDELIVSPTTRYLASQALASEAPKA</sequence>
<dbReference type="PANTHER" id="PTHR43046">
    <property type="entry name" value="GDP-MANNOSE MANNOSYL HYDROLASE"/>
    <property type="match status" value="1"/>
</dbReference>
<evidence type="ECO:0000313" key="4">
    <source>
        <dbReference type="EMBL" id="PWK33990.1"/>
    </source>
</evidence>
<dbReference type="PRINTS" id="PR00502">
    <property type="entry name" value="NUDIXFAMILY"/>
</dbReference>
<dbReference type="CDD" id="cd04667">
    <property type="entry name" value="NUDIX_Hydrolase"/>
    <property type="match status" value="1"/>
</dbReference>
<dbReference type="Pfam" id="PF00293">
    <property type="entry name" value="NUDIX"/>
    <property type="match status" value="1"/>
</dbReference>
<dbReference type="Gene3D" id="3.90.79.10">
    <property type="entry name" value="Nucleoside Triphosphate Pyrophosphohydrolase"/>
    <property type="match status" value="1"/>
</dbReference>
<dbReference type="GO" id="GO:0016787">
    <property type="term" value="F:hydrolase activity"/>
    <property type="evidence" value="ECO:0007669"/>
    <property type="project" value="UniProtKB-KW"/>
</dbReference>
<gene>
    <name evidence="4" type="ORF">C7419_103309</name>
</gene>
<dbReference type="InterPro" id="IPR020476">
    <property type="entry name" value="Nudix_hydrolase"/>
</dbReference>
<comment type="similarity">
    <text evidence="3">Belongs to the Nudix hydrolase family.</text>
</comment>
<dbReference type="RefSeq" id="WP_244214758.1">
    <property type="nucleotide sequence ID" value="NZ_JACBYU010000004.1"/>
</dbReference>
<dbReference type="Proteomes" id="UP000245754">
    <property type="component" value="Unassembled WGS sequence"/>
</dbReference>
<dbReference type="InterPro" id="IPR015797">
    <property type="entry name" value="NUDIX_hydrolase-like_dom_sf"/>
</dbReference>
<accession>A0A316EQ80</accession>